<protein>
    <recommendedName>
        <fullName evidence="11">PUA domain-containing protein</fullName>
    </recommendedName>
</protein>
<dbReference type="Gene3D" id="3.40.50.150">
    <property type="entry name" value="Vaccinia Virus protein VP39"/>
    <property type="match status" value="1"/>
</dbReference>
<organism evidence="10">
    <name type="scientific">Micromonas pusilla</name>
    <name type="common">Picoplanktonic green alga</name>
    <name type="synonym">Chromulina pusilla</name>
    <dbReference type="NCBI Taxonomy" id="38833"/>
    <lineage>
        <taxon>Eukaryota</taxon>
        <taxon>Viridiplantae</taxon>
        <taxon>Chlorophyta</taxon>
        <taxon>Mamiellophyceae</taxon>
        <taxon>Mamiellales</taxon>
        <taxon>Mamiellaceae</taxon>
        <taxon>Micromonas</taxon>
    </lineage>
</organism>
<feature type="region of interest" description="Disordered" evidence="7">
    <location>
        <begin position="345"/>
        <end position="377"/>
    </location>
</feature>
<evidence type="ECO:0000256" key="5">
    <source>
        <dbReference type="ARBA" id="ARBA00022691"/>
    </source>
</evidence>
<dbReference type="Gene3D" id="3.30.750.80">
    <property type="entry name" value="RNA methyltransferase domain (HRMD) like"/>
    <property type="match status" value="1"/>
</dbReference>
<feature type="compositionally biased region" description="Gly residues" evidence="7">
    <location>
        <begin position="84"/>
        <end position="106"/>
    </location>
</feature>
<evidence type="ECO:0000256" key="6">
    <source>
        <dbReference type="ARBA" id="ARBA00038091"/>
    </source>
</evidence>
<dbReference type="InterPro" id="IPR015947">
    <property type="entry name" value="PUA-like_sf"/>
</dbReference>
<evidence type="ECO:0000256" key="7">
    <source>
        <dbReference type="SAM" id="MobiDB-lite"/>
    </source>
</evidence>
<comment type="similarity">
    <text evidence="6">Belongs to the methyltransferase superfamily. RlmI family.</text>
</comment>
<dbReference type="Gene3D" id="2.30.130.10">
    <property type="entry name" value="PUA domain"/>
    <property type="match status" value="1"/>
</dbReference>
<dbReference type="Pfam" id="PF10672">
    <property type="entry name" value="Methyltrans_SAM"/>
    <property type="match status" value="1"/>
</dbReference>
<dbReference type="GO" id="GO:0032259">
    <property type="term" value="P:methylation"/>
    <property type="evidence" value="ECO:0007669"/>
    <property type="project" value="UniProtKB-KW"/>
</dbReference>
<dbReference type="GO" id="GO:0008168">
    <property type="term" value="F:methyltransferase activity"/>
    <property type="evidence" value="ECO:0007669"/>
    <property type="project" value="UniProtKB-KW"/>
</dbReference>
<evidence type="ECO:0000259" key="8">
    <source>
        <dbReference type="Pfam" id="PF10672"/>
    </source>
</evidence>
<dbReference type="EMBL" id="HBEQ01008122">
    <property type="protein sequence ID" value="CAD8519076.1"/>
    <property type="molecule type" value="Transcribed_RNA"/>
</dbReference>
<dbReference type="InterPro" id="IPR041532">
    <property type="entry name" value="RlmI-like_PUA"/>
</dbReference>
<dbReference type="CDD" id="cd21153">
    <property type="entry name" value="PUA_RlmI"/>
    <property type="match status" value="1"/>
</dbReference>
<comment type="subcellular location">
    <subcellularLocation>
        <location evidence="1">Cytoplasm</location>
    </subcellularLocation>
</comment>
<dbReference type="CDD" id="cd02440">
    <property type="entry name" value="AdoMet_MTases"/>
    <property type="match status" value="1"/>
</dbReference>
<dbReference type="GO" id="GO:0003723">
    <property type="term" value="F:RNA binding"/>
    <property type="evidence" value="ECO:0007669"/>
    <property type="project" value="InterPro"/>
</dbReference>
<keyword evidence="4" id="KW-0808">Transferase</keyword>
<dbReference type="PANTHER" id="PTHR42873">
    <property type="entry name" value="RIBOSOMAL RNA LARGE SUBUNIT METHYLTRANSFERASE"/>
    <property type="match status" value="1"/>
</dbReference>
<evidence type="ECO:0000256" key="2">
    <source>
        <dbReference type="ARBA" id="ARBA00022490"/>
    </source>
</evidence>
<evidence type="ECO:0000256" key="3">
    <source>
        <dbReference type="ARBA" id="ARBA00022603"/>
    </source>
</evidence>
<accession>A0A7S0NKQ8</accession>
<dbReference type="InterPro" id="IPR019614">
    <property type="entry name" value="SAM-dep_methyl-trfase"/>
</dbReference>
<proteinExistence type="inferred from homology"/>
<dbReference type="InterPro" id="IPR029063">
    <property type="entry name" value="SAM-dependent_MTases_sf"/>
</dbReference>
<feature type="domain" description="RlmI-like PUA" evidence="9">
    <location>
        <begin position="145"/>
        <end position="210"/>
    </location>
</feature>
<dbReference type="PANTHER" id="PTHR42873:SF1">
    <property type="entry name" value="S-ADENOSYLMETHIONINE-DEPENDENT METHYLTRANSFERASE DOMAIN-CONTAINING PROTEIN"/>
    <property type="match status" value="1"/>
</dbReference>
<feature type="domain" description="S-adenosylmethionine-dependent methyltransferase" evidence="8">
    <location>
        <begin position="379"/>
        <end position="551"/>
    </location>
</feature>
<evidence type="ECO:0008006" key="11">
    <source>
        <dbReference type="Google" id="ProtNLM"/>
    </source>
</evidence>
<dbReference type="SUPFAM" id="SSF88697">
    <property type="entry name" value="PUA domain-like"/>
    <property type="match status" value="1"/>
</dbReference>
<reference evidence="10" key="1">
    <citation type="submission" date="2021-01" db="EMBL/GenBank/DDBJ databases">
        <authorList>
            <person name="Corre E."/>
            <person name="Pelletier E."/>
            <person name="Niang G."/>
            <person name="Scheremetjew M."/>
            <person name="Finn R."/>
            <person name="Kale V."/>
            <person name="Holt S."/>
            <person name="Cochrane G."/>
            <person name="Meng A."/>
            <person name="Brown T."/>
            <person name="Cohen L."/>
        </authorList>
    </citation>
    <scope>NUCLEOTIDE SEQUENCE</scope>
    <source>
        <strain evidence="10">CCMP1723</strain>
    </source>
</reference>
<evidence type="ECO:0000313" key="10">
    <source>
        <dbReference type="EMBL" id="CAD8519076.1"/>
    </source>
</evidence>
<keyword evidence="5" id="KW-0949">S-adenosyl-L-methionine</keyword>
<gene>
    <name evidence="10" type="ORF">MCOM1403_LOCUS6502</name>
</gene>
<evidence type="ECO:0000256" key="1">
    <source>
        <dbReference type="ARBA" id="ARBA00004496"/>
    </source>
</evidence>
<evidence type="ECO:0000259" key="9">
    <source>
        <dbReference type="Pfam" id="PF17785"/>
    </source>
</evidence>
<dbReference type="SUPFAM" id="SSF53335">
    <property type="entry name" value="S-adenosyl-L-methionine-dependent methyltransferases"/>
    <property type="match status" value="1"/>
</dbReference>
<keyword evidence="3" id="KW-0489">Methyltransferase</keyword>
<dbReference type="Pfam" id="PF17785">
    <property type="entry name" value="PUA_3"/>
    <property type="match status" value="1"/>
</dbReference>
<evidence type="ECO:0000256" key="4">
    <source>
        <dbReference type="ARBA" id="ARBA00022679"/>
    </source>
</evidence>
<sequence length="598" mass="61940">MASPASTVGRIAATARTLRRVCSRAPKSHALLNPHADALTRSLGALASIRGERVRRLSASAPTHASPSTTTRAGKANEWRGPRYGKGGRGGGRGGGGGGRGGGRGGASDAAVYVKRPRRAFTEDEQRRIAALQALADAGAAPVATLAKGKANLFLDGNPIVYGGAVNTIANGKSDAPPRTGDPIIVADHEGKALAWGVYNDTSQYVVRILRMAWECELAPHPASAGKTVAVKCDVEEVIRDKIKVAARMRSDCGVAAGNANGPTTVYRLVNSEGDGLSGVCVDVYDCGGEGGGGKVAVAAVSAAWAHMRRDAVVKALGECAGIDRVLWRTDARMLELEGIFDASRSKDSRSEETDDGQSDAAGCYDAETGAETSPPAGWVTVAENGVRYEVDLTKGHKTGFYVDQRDNRAEVRALGAGKGRVLDVCCYTGGFAINAALGGAADVTGVDSSPLALDIARRNAEVNGVAARTAFVQSEAFKYLDDLVVDAGNLGTFDMIVLDPPKLAPSVNALDKATRKYVKMNQAAMLLLRPGGILVTCSCSGAVTQRGLLPAIVTAAATAAGRRVTMLGKPRGAGADQPLDPAYPEGSYLTVVVCRVA</sequence>
<keyword evidence="2" id="KW-0963">Cytoplasm</keyword>
<dbReference type="InterPro" id="IPR036974">
    <property type="entry name" value="PUA_sf"/>
</dbReference>
<dbReference type="GO" id="GO:0005737">
    <property type="term" value="C:cytoplasm"/>
    <property type="evidence" value="ECO:0007669"/>
    <property type="project" value="UniProtKB-SubCell"/>
</dbReference>
<feature type="region of interest" description="Disordered" evidence="7">
    <location>
        <begin position="55"/>
        <end position="110"/>
    </location>
</feature>
<name>A0A7S0NKQ8_MICPS</name>
<dbReference type="AlphaFoldDB" id="A0A7S0NKQ8"/>
<feature type="compositionally biased region" description="Low complexity" evidence="7">
    <location>
        <begin position="58"/>
        <end position="73"/>
    </location>
</feature>